<reference evidence="2 3" key="1">
    <citation type="submission" date="2019-09" db="EMBL/GenBank/DDBJ databases">
        <authorList>
            <person name="Ou C."/>
        </authorList>
    </citation>
    <scope>NUCLEOTIDE SEQUENCE [LARGE SCALE GENOMIC DNA]</scope>
    <source>
        <strain evidence="2">S2</strain>
        <tissue evidence="2">Leaf</tissue>
    </source>
</reference>
<comment type="caution">
    <text evidence="2">The sequence shown here is derived from an EMBL/GenBank/DDBJ whole genome shotgun (WGS) entry which is preliminary data.</text>
</comment>
<evidence type="ECO:0000313" key="3">
    <source>
        <dbReference type="Proteomes" id="UP000327157"/>
    </source>
</evidence>
<evidence type="ECO:0008006" key="4">
    <source>
        <dbReference type="Google" id="ProtNLM"/>
    </source>
</evidence>
<accession>A0A5N5HCH9</accession>
<reference evidence="2 3" key="3">
    <citation type="submission" date="2019-11" db="EMBL/GenBank/DDBJ databases">
        <title>A de novo genome assembly of a pear dwarfing rootstock.</title>
        <authorList>
            <person name="Wang F."/>
            <person name="Wang J."/>
            <person name="Li S."/>
            <person name="Zhang Y."/>
            <person name="Fang M."/>
            <person name="Ma L."/>
            <person name="Zhao Y."/>
            <person name="Jiang S."/>
        </authorList>
    </citation>
    <scope>NUCLEOTIDE SEQUENCE [LARGE SCALE GENOMIC DNA]</scope>
    <source>
        <strain evidence="2">S2</strain>
        <tissue evidence="2">Leaf</tissue>
    </source>
</reference>
<gene>
    <name evidence="2" type="ORF">D8674_017369</name>
</gene>
<protein>
    <recommendedName>
        <fullName evidence="4">CCHC-type domain-containing protein</fullName>
    </recommendedName>
</protein>
<dbReference type="EMBL" id="SMOL01000160">
    <property type="protein sequence ID" value="KAB2625709.1"/>
    <property type="molecule type" value="Genomic_DNA"/>
</dbReference>
<keyword evidence="3" id="KW-1185">Reference proteome</keyword>
<proteinExistence type="predicted"/>
<dbReference type="AlphaFoldDB" id="A0A5N5HCH9"/>
<name>A0A5N5HCH9_9ROSA</name>
<dbReference type="Proteomes" id="UP000327157">
    <property type="component" value="Chromosome 16"/>
</dbReference>
<reference evidence="3" key="2">
    <citation type="submission" date="2019-10" db="EMBL/GenBank/DDBJ databases">
        <title>A de novo genome assembly of a pear dwarfing rootstock.</title>
        <authorList>
            <person name="Wang F."/>
            <person name="Wang J."/>
            <person name="Li S."/>
            <person name="Zhang Y."/>
            <person name="Fang M."/>
            <person name="Ma L."/>
            <person name="Zhao Y."/>
            <person name="Jiang S."/>
        </authorList>
    </citation>
    <scope>NUCLEOTIDE SEQUENCE [LARGE SCALE GENOMIC DNA]</scope>
</reference>
<sequence length="265" mass="30393">MRFHAKRTSIEESKGLNTYKLEQLIESLQTYELELPDSKKMKSIALKTVKEEESDDSIEDLSEDELVELTMQIRRFLKSQNSKGREQRTNLGSNSKNFRSLDHLELCHECQGYGHIASECANTIKRKEKKNRAMKVTWSDSDSGDASTSESEKDTIAFIGTVDGYDTEDSFVEEPDLEEVLRKYSDLYDISVQVKKDNSNLKKKLALVESEKKKAEVEHQSQLDNGEKLHESLLEKIHILQTTISTLTSDKKALEDEHVEMKNKV</sequence>
<organism evidence="2 3">
    <name type="scientific">Pyrus ussuriensis x Pyrus communis</name>
    <dbReference type="NCBI Taxonomy" id="2448454"/>
    <lineage>
        <taxon>Eukaryota</taxon>
        <taxon>Viridiplantae</taxon>
        <taxon>Streptophyta</taxon>
        <taxon>Embryophyta</taxon>
        <taxon>Tracheophyta</taxon>
        <taxon>Spermatophyta</taxon>
        <taxon>Magnoliopsida</taxon>
        <taxon>eudicotyledons</taxon>
        <taxon>Gunneridae</taxon>
        <taxon>Pentapetalae</taxon>
        <taxon>rosids</taxon>
        <taxon>fabids</taxon>
        <taxon>Rosales</taxon>
        <taxon>Rosaceae</taxon>
        <taxon>Amygdaloideae</taxon>
        <taxon>Maleae</taxon>
        <taxon>Pyrus</taxon>
    </lineage>
</organism>
<dbReference type="OrthoDB" id="1166651at2759"/>
<evidence type="ECO:0000313" key="2">
    <source>
        <dbReference type="EMBL" id="KAB2625709.1"/>
    </source>
</evidence>
<evidence type="ECO:0000256" key="1">
    <source>
        <dbReference type="SAM" id="Coils"/>
    </source>
</evidence>
<keyword evidence="1" id="KW-0175">Coiled coil</keyword>
<feature type="coiled-coil region" evidence="1">
    <location>
        <begin position="198"/>
        <end position="264"/>
    </location>
</feature>